<evidence type="ECO:0008006" key="6">
    <source>
        <dbReference type="Google" id="ProtNLM"/>
    </source>
</evidence>
<protein>
    <recommendedName>
        <fullName evidence="6">Ectonucleoside triphosphate diphosphohydrolase 1</fullName>
    </recommendedName>
</protein>
<reference evidence="5" key="1">
    <citation type="submission" date="2024-04" db="EMBL/GenBank/DDBJ databases">
        <title>Salinicola lusitanus LLJ914,a marine bacterium isolated from the Okinawa Trough.</title>
        <authorList>
            <person name="Li J."/>
        </authorList>
    </citation>
    <scope>NUCLEOTIDE SEQUENCE [LARGE SCALE GENOMIC DNA]</scope>
</reference>
<dbReference type="InterPro" id="IPR000407">
    <property type="entry name" value="GDA1_CD39_NTPase"/>
</dbReference>
<feature type="transmembrane region" description="Helical" evidence="3">
    <location>
        <begin position="43"/>
        <end position="63"/>
    </location>
</feature>
<evidence type="ECO:0000256" key="2">
    <source>
        <dbReference type="ARBA" id="ARBA00022801"/>
    </source>
</evidence>
<comment type="caution">
    <text evidence="4">The sequence shown here is derived from an EMBL/GenBank/DDBJ whole genome shotgun (WGS) entry which is preliminary data.</text>
</comment>
<evidence type="ECO:0000313" key="5">
    <source>
        <dbReference type="Proteomes" id="UP001460270"/>
    </source>
</evidence>
<keyword evidence="3" id="KW-0812">Transmembrane</keyword>
<organism evidence="4 5">
    <name type="scientific">Mugilogobius chulae</name>
    <name type="common">yellowstripe goby</name>
    <dbReference type="NCBI Taxonomy" id="88201"/>
    <lineage>
        <taxon>Eukaryota</taxon>
        <taxon>Metazoa</taxon>
        <taxon>Chordata</taxon>
        <taxon>Craniata</taxon>
        <taxon>Vertebrata</taxon>
        <taxon>Euteleostomi</taxon>
        <taxon>Actinopterygii</taxon>
        <taxon>Neopterygii</taxon>
        <taxon>Teleostei</taxon>
        <taxon>Neoteleostei</taxon>
        <taxon>Acanthomorphata</taxon>
        <taxon>Gobiaria</taxon>
        <taxon>Gobiiformes</taxon>
        <taxon>Gobioidei</taxon>
        <taxon>Gobiidae</taxon>
        <taxon>Gobionellinae</taxon>
        <taxon>Mugilogobius</taxon>
    </lineage>
</organism>
<name>A0AAW0PFL6_9GOBI</name>
<accession>A0AAW0PFL6</accession>
<proteinExistence type="inferred from homology"/>
<keyword evidence="2" id="KW-0378">Hydrolase</keyword>
<comment type="similarity">
    <text evidence="1">Belongs to the GDA1/CD39 NTPase family.</text>
</comment>
<sequence>MSNCVSMLTLPPLSSPSLPVCSCPAHARLTEMKERNPWHTPLTVIIAVVGVIAIVALVTVAVLQNKPLIAKYKYGIVLDAGSSHTAMYIYQWPAEKDNNTGRVEQTTPAKSVVPVSRAMRWNQTERQSLLKSV</sequence>
<dbReference type="GO" id="GO:0016787">
    <property type="term" value="F:hydrolase activity"/>
    <property type="evidence" value="ECO:0007669"/>
    <property type="project" value="UniProtKB-KW"/>
</dbReference>
<evidence type="ECO:0000256" key="1">
    <source>
        <dbReference type="ARBA" id="ARBA00009283"/>
    </source>
</evidence>
<evidence type="ECO:0000313" key="4">
    <source>
        <dbReference type="EMBL" id="KAK7918859.1"/>
    </source>
</evidence>
<keyword evidence="5" id="KW-1185">Reference proteome</keyword>
<dbReference type="AlphaFoldDB" id="A0AAW0PFL6"/>
<dbReference type="Proteomes" id="UP001460270">
    <property type="component" value="Unassembled WGS sequence"/>
</dbReference>
<keyword evidence="3" id="KW-0472">Membrane</keyword>
<keyword evidence="3" id="KW-1133">Transmembrane helix</keyword>
<dbReference type="Pfam" id="PF01150">
    <property type="entry name" value="GDA1_CD39"/>
    <property type="match status" value="1"/>
</dbReference>
<dbReference type="Gene3D" id="3.30.420.40">
    <property type="match status" value="1"/>
</dbReference>
<evidence type="ECO:0000256" key="3">
    <source>
        <dbReference type="SAM" id="Phobius"/>
    </source>
</evidence>
<gene>
    <name evidence="4" type="ORF">WMY93_010143</name>
</gene>
<dbReference type="EMBL" id="JBBPFD010000007">
    <property type="protein sequence ID" value="KAK7918859.1"/>
    <property type="molecule type" value="Genomic_DNA"/>
</dbReference>